<feature type="compositionally biased region" description="Acidic residues" evidence="1">
    <location>
        <begin position="514"/>
        <end position="531"/>
    </location>
</feature>
<sequence length="553" mass="61023">MITEDEAAPPPPPLSPPPAQEATTIGKYIARFRYERPQPREARAAAQRSDFWWTKSPRYTRSPSPPSPSTWASAAFAFPYDEEEETEMVDELAESKDKILAEDEESVEKKWRQRLGLSNSDSGQGINNSELSEAKSPAPQLWSSEEWEAVDLEEEEDEVEEDPEQVIERVRRRLNWGTTTARPKSMESPLVINTDRRDGSRGQLRTKPPLSPGFRREDTSGSFGFSSPSSWGTIERDFGDDQFVKSSLSSADAKDAVVDGKEEGKSRDLDEVKTIRPRSEKSAEESETQSVYSELRFVDMEPSGMRSSNSSVGSYGSLKSGGSNDVSVVPIDESNGEGPATIHFDSAYENNAAIDKPEEKLQSNTVPEVSELPQLPPLSPARPNLALDLVMPSPDHNRSVRSQDSSSSSSRGTSETAKTLDNLVSLVVHSWESDFFSPSRQEDLSPINDQQVIVTGSNEDSSDMKVSKAPVSPDAKLPSKAEDLSEDNETKTVQEPTATEISADVLLQESTQPDPDEEENDVNEVPGEEDDKVVQMLLGRILLLEEALRQLDG</sequence>
<feature type="compositionally biased region" description="Basic and acidic residues" evidence="1">
    <location>
        <begin position="252"/>
        <end position="284"/>
    </location>
</feature>
<dbReference type="AlphaFoldDB" id="A0ABD3FDU4"/>
<organism evidence="2 3">
    <name type="scientific">Phytophthora oleae</name>
    <dbReference type="NCBI Taxonomy" id="2107226"/>
    <lineage>
        <taxon>Eukaryota</taxon>
        <taxon>Sar</taxon>
        <taxon>Stramenopiles</taxon>
        <taxon>Oomycota</taxon>
        <taxon>Peronosporomycetes</taxon>
        <taxon>Peronosporales</taxon>
        <taxon>Peronosporaceae</taxon>
        <taxon>Phytophthora</taxon>
    </lineage>
</organism>
<proteinExistence type="predicted"/>
<gene>
    <name evidence="2" type="ORF">V7S43_010238</name>
</gene>
<feature type="compositionally biased region" description="Basic and acidic residues" evidence="1">
    <location>
        <begin position="234"/>
        <end position="243"/>
    </location>
</feature>
<feature type="region of interest" description="Disordered" evidence="1">
    <location>
        <begin position="99"/>
        <end position="166"/>
    </location>
</feature>
<feature type="compositionally biased region" description="Acidic residues" evidence="1">
    <location>
        <begin position="145"/>
        <end position="165"/>
    </location>
</feature>
<comment type="caution">
    <text evidence="2">The sequence shown here is derived from an EMBL/GenBank/DDBJ whole genome shotgun (WGS) entry which is preliminary data.</text>
</comment>
<name>A0ABD3FDU4_9STRA</name>
<feature type="compositionally biased region" description="Pro residues" evidence="1">
    <location>
        <begin position="8"/>
        <end position="19"/>
    </location>
</feature>
<dbReference type="Proteomes" id="UP001632037">
    <property type="component" value="Unassembled WGS sequence"/>
</dbReference>
<accession>A0ABD3FDU4</accession>
<reference evidence="2 3" key="1">
    <citation type="submission" date="2024-09" db="EMBL/GenBank/DDBJ databases">
        <title>Genome sequencing and assembly of Phytophthora oleae, isolate VK10A, causative agent of rot of olive drupes.</title>
        <authorList>
            <person name="Conti Taguali S."/>
            <person name="Riolo M."/>
            <person name="La Spada F."/>
            <person name="Cacciola S.O."/>
            <person name="Dionisio G."/>
        </authorList>
    </citation>
    <scope>NUCLEOTIDE SEQUENCE [LARGE SCALE GENOMIC DNA]</scope>
    <source>
        <strain evidence="2 3">VK10A</strain>
    </source>
</reference>
<protein>
    <submittedName>
        <fullName evidence="2">Uncharacterized protein</fullName>
    </submittedName>
</protein>
<feature type="compositionally biased region" description="Polar residues" evidence="1">
    <location>
        <begin position="116"/>
        <end position="131"/>
    </location>
</feature>
<feature type="region of interest" description="Disordered" evidence="1">
    <location>
        <begin position="437"/>
        <end position="531"/>
    </location>
</feature>
<feature type="region of interest" description="Disordered" evidence="1">
    <location>
        <begin position="1"/>
        <end position="21"/>
    </location>
</feature>
<evidence type="ECO:0000313" key="3">
    <source>
        <dbReference type="Proteomes" id="UP001632037"/>
    </source>
</evidence>
<evidence type="ECO:0000313" key="2">
    <source>
        <dbReference type="EMBL" id="KAL3664484.1"/>
    </source>
</evidence>
<feature type="region of interest" description="Disordered" evidence="1">
    <location>
        <begin position="179"/>
        <end position="419"/>
    </location>
</feature>
<feature type="compositionally biased region" description="Low complexity" evidence="1">
    <location>
        <begin position="303"/>
        <end position="323"/>
    </location>
</feature>
<keyword evidence="3" id="KW-1185">Reference proteome</keyword>
<evidence type="ECO:0000256" key="1">
    <source>
        <dbReference type="SAM" id="MobiDB-lite"/>
    </source>
</evidence>
<feature type="compositionally biased region" description="Basic and acidic residues" evidence="1">
    <location>
        <begin position="477"/>
        <end position="492"/>
    </location>
</feature>
<feature type="compositionally biased region" description="Low complexity" evidence="1">
    <location>
        <begin position="400"/>
        <end position="414"/>
    </location>
</feature>
<dbReference type="EMBL" id="JBIMZQ010000023">
    <property type="protein sequence ID" value="KAL3664484.1"/>
    <property type="molecule type" value="Genomic_DNA"/>
</dbReference>
<feature type="compositionally biased region" description="Low complexity" evidence="1">
    <location>
        <begin position="220"/>
        <end position="230"/>
    </location>
</feature>
<feature type="compositionally biased region" description="Polar residues" evidence="1">
    <location>
        <begin position="447"/>
        <end position="459"/>
    </location>
</feature>